<feature type="transmembrane region" description="Helical" evidence="2">
    <location>
        <begin position="6"/>
        <end position="25"/>
    </location>
</feature>
<gene>
    <name evidence="3" type="ORF">SAMN04490243_0915</name>
</gene>
<dbReference type="EMBL" id="FOYQ01000001">
    <property type="protein sequence ID" value="SFR34962.1"/>
    <property type="molecule type" value="Genomic_DNA"/>
</dbReference>
<feature type="compositionally biased region" description="Acidic residues" evidence="1">
    <location>
        <begin position="43"/>
        <end position="53"/>
    </location>
</feature>
<feature type="region of interest" description="Disordered" evidence="1">
    <location>
        <begin position="32"/>
        <end position="53"/>
    </location>
</feature>
<dbReference type="Proteomes" id="UP000199534">
    <property type="component" value="Unassembled WGS sequence"/>
</dbReference>
<name>A0A1I6FYD8_9FLAO</name>
<organism evidence="3 4">
    <name type="scientific">Robiginitalea myxolifaciens</name>
    <dbReference type="NCBI Taxonomy" id="400055"/>
    <lineage>
        <taxon>Bacteria</taxon>
        <taxon>Pseudomonadati</taxon>
        <taxon>Bacteroidota</taxon>
        <taxon>Flavobacteriia</taxon>
        <taxon>Flavobacteriales</taxon>
        <taxon>Flavobacteriaceae</taxon>
        <taxon>Robiginitalea</taxon>
    </lineage>
</organism>
<keyword evidence="2" id="KW-1133">Transmembrane helix</keyword>
<dbReference type="STRING" id="400055.SAMN04490243_0915"/>
<evidence type="ECO:0000256" key="2">
    <source>
        <dbReference type="SAM" id="Phobius"/>
    </source>
</evidence>
<dbReference type="AlphaFoldDB" id="A0A1I6FYD8"/>
<evidence type="ECO:0000313" key="4">
    <source>
        <dbReference type="Proteomes" id="UP000199534"/>
    </source>
</evidence>
<accession>A0A1I6FYD8</accession>
<sequence>MKVTNEQLIVGALVILGIFLISFLVTRYTKYGGGSNYGMGDPKEDDDDDIWLP</sequence>
<proteinExistence type="predicted"/>
<keyword evidence="2" id="KW-0812">Transmembrane</keyword>
<dbReference type="RefSeq" id="WP_177218257.1">
    <property type="nucleotide sequence ID" value="NZ_FOYQ01000001.1"/>
</dbReference>
<keyword evidence="2" id="KW-0472">Membrane</keyword>
<protein>
    <submittedName>
        <fullName evidence="3">Uncharacterized protein</fullName>
    </submittedName>
</protein>
<reference evidence="3 4" key="1">
    <citation type="submission" date="2016-10" db="EMBL/GenBank/DDBJ databases">
        <authorList>
            <person name="de Groot N.N."/>
        </authorList>
    </citation>
    <scope>NUCLEOTIDE SEQUENCE [LARGE SCALE GENOMIC DNA]</scope>
    <source>
        <strain evidence="3 4">DSM 21019</strain>
    </source>
</reference>
<evidence type="ECO:0000313" key="3">
    <source>
        <dbReference type="EMBL" id="SFR34962.1"/>
    </source>
</evidence>
<keyword evidence="4" id="KW-1185">Reference proteome</keyword>
<evidence type="ECO:0000256" key="1">
    <source>
        <dbReference type="SAM" id="MobiDB-lite"/>
    </source>
</evidence>